<comment type="caution">
    <text evidence="2">The sequence shown here is derived from an EMBL/GenBank/DDBJ whole genome shotgun (WGS) entry which is preliminary data.</text>
</comment>
<evidence type="ECO:0000313" key="2">
    <source>
        <dbReference type="EMBL" id="KKN66171.1"/>
    </source>
</evidence>
<protein>
    <submittedName>
        <fullName evidence="2">Uncharacterized protein</fullName>
    </submittedName>
</protein>
<dbReference type="EMBL" id="LAZR01000509">
    <property type="protein sequence ID" value="KKN66171.1"/>
    <property type="molecule type" value="Genomic_DNA"/>
</dbReference>
<sequence>MGNVKFGIIRVTADGEQCNLELDASREDIMLGSGETFYDALIRETAPFFKLMDDRQFEMNCRILASNELAKRLEPKAQQAIHVALEHLMGQAPKTSIDKLVEEGQKRRKRENEEAEKVRAAAGGKNAVKH</sequence>
<dbReference type="AlphaFoldDB" id="A0A0F9UY64"/>
<accession>A0A0F9UY64</accession>
<reference evidence="2" key="1">
    <citation type="journal article" date="2015" name="Nature">
        <title>Complex archaea that bridge the gap between prokaryotes and eukaryotes.</title>
        <authorList>
            <person name="Spang A."/>
            <person name="Saw J.H."/>
            <person name="Jorgensen S.L."/>
            <person name="Zaremba-Niedzwiedzka K."/>
            <person name="Martijn J."/>
            <person name="Lind A.E."/>
            <person name="van Eijk R."/>
            <person name="Schleper C."/>
            <person name="Guy L."/>
            <person name="Ettema T.J."/>
        </authorList>
    </citation>
    <scope>NUCLEOTIDE SEQUENCE</scope>
</reference>
<evidence type="ECO:0000256" key="1">
    <source>
        <dbReference type="SAM" id="MobiDB-lite"/>
    </source>
</evidence>
<name>A0A0F9UY64_9ZZZZ</name>
<feature type="region of interest" description="Disordered" evidence="1">
    <location>
        <begin position="103"/>
        <end position="130"/>
    </location>
</feature>
<gene>
    <name evidence="2" type="ORF">LCGC14_0474610</name>
</gene>
<proteinExistence type="predicted"/>
<feature type="compositionally biased region" description="Basic and acidic residues" evidence="1">
    <location>
        <begin position="103"/>
        <end position="119"/>
    </location>
</feature>
<organism evidence="2">
    <name type="scientific">marine sediment metagenome</name>
    <dbReference type="NCBI Taxonomy" id="412755"/>
    <lineage>
        <taxon>unclassified sequences</taxon>
        <taxon>metagenomes</taxon>
        <taxon>ecological metagenomes</taxon>
    </lineage>
</organism>